<comment type="caution">
    <text evidence="1">The sequence shown here is derived from an EMBL/GenBank/DDBJ whole genome shotgun (WGS) entry which is preliminary data.</text>
</comment>
<name>A0AAD6SYU2_9AGAR</name>
<evidence type="ECO:0000313" key="1">
    <source>
        <dbReference type="EMBL" id="KAJ7036330.1"/>
    </source>
</evidence>
<proteinExistence type="predicted"/>
<evidence type="ECO:0000313" key="2">
    <source>
        <dbReference type="Proteomes" id="UP001218188"/>
    </source>
</evidence>
<reference evidence="1" key="1">
    <citation type="submission" date="2023-03" db="EMBL/GenBank/DDBJ databases">
        <title>Massive genome expansion in bonnet fungi (Mycena s.s.) driven by repeated elements and novel gene families across ecological guilds.</title>
        <authorList>
            <consortium name="Lawrence Berkeley National Laboratory"/>
            <person name="Harder C.B."/>
            <person name="Miyauchi S."/>
            <person name="Viragh M."/>
            <person name="Kuo A."/>
            <person name="Thoen E."/>
            <person name="Andreopoulos B."/>
            <person name="Lu D."/>
            <person name="Skrede I."/>
            <person name="Drula E."/>
            <person name="Henrissat B."/>
            <person name="Morin E."/>
            <person name="Kohler A."/>
            <person name="Barry K."/>
            <person name="LaButti K."/>
            <person name="Morin E."/>
            <person name="Salamov A."/>
            <person name="Lipzen A."/>
            <person name="Mereny Z."/>
            <person name="Hegedus B."/>
            <person name="Baldrian P."/>
            <person name="Stursova M."/>
            <person name="Weitz H."/>
            <person name="Taylor A."/>
            <person name="Grigoriev I.V."/>
            <person name="Nagy L.G."/>
            <person name="Martin F."/>
            <person name="Kauserud H."/>
        </authorList>
    </citation>
    <scope>NUCLEOTIDE SEQUENCE</scope>
    <source>
        <strain evidence="1">CBHHK200</strain>
    </source>
</reference>
<dbReference type="AlphaFoldDB" id="A0AAD6SYU2"/>
<accession>A0AAD6SYU2</accession>
<gene>
    <name evidence="1" type="ORF">C8F04DRAFT_1096106</name>
</gene>
<keyword evidence="2" id="KW-1185">Reference proteome</keyword>
<dbReference type="EMBL" id="JARJCM010000044">
    <property type="protein sequence ID" value="KAJ7036330.1"/>
    <property type="molecule type" value="Genomic_DNA"/>
</dbReference>
<dbReference type="Proteomes" id="UP001218188">
    <property type="component" value="Unassembled WGS sequence"/>
</dbReference>
<sequence length="72" mass="7848">MGHVLIDLHKPPSGALTPFSAYVALSRSKGRSTIRLLRGFEPKLFTTHPSDDLAVEDARLDLCDAATQNQSI</sequence>
<protein>
    <submittedName>
        <fullName evidence="1">Uncharacterized protein</fullName>
    </submittedName>
</protein>
<organism evidence="1 2">
    <name type="scientific">Mycena alexandri</name>
    <dbReference type="NCBI Taxonomy" id="1745969"/>
    <lineage>
        <taxon>Eukaryota</taxon>
        <taxon>Fungi</taxon>
        <taxon>Dikarya</taxon>
        <taxon>Basidiomycota</taxon>
        <taxon>Agaricomycotina</taxon>
        <taxon>Agaricomycetes</taxon>
        <taxon>Agaricomycetidae</taxon>
        <taxon>Agaricales</taxon>
        <taxon>Marasmiineae</taxon>
        <taxon>Mycenaceae</taxon>
        <taxon>Mycena</taxon>
    </lineage>
</organism>